<dbReference type="Pfam" id="PF12141">
    <property type="entry name" value="BMT"/>
    <property type="match status" value="1"/>
</dbReference>
<evidence type="ECO:0000256" key="2">
    <source>
        <dbReference type="ARBA" id="ARBA00009486"/>
    </source>
</evidence>
<evidence type="ECO:0000256" key="10">
    <source>
        <dbReference type="SAM" id="MobiDB-lite"/>
    </source>
</evidence>
<evidence type="ECO:0000256" key="7">
    <source>
        <dbReference type="ARBA" id="ARBA00022989"/>
    </source>
</evidence>
<accession>A0A1L0BNF4</accession>
<keyword evidence="5 11" id="KW-0812">Transmembrane</keyword>
<organism evidence="12 13">
    <name type="scientific">Sungouiella intermedia</name>
    <dbReference type="NCBI Taxonomy" id="45354"/>
    <lineage>
        <taxon>Eukaryota</taxon>
        <taxon>Fungi</taxon>
        <taxon>Dikarya</taxon>
        <taxon>Ascomycota</taxon>
        <taxon>Saccharomycotina</taxon>
        <taxon>Pichiomycetes</taxon>
        <taxon>Metschnikowiaceae</taxon>
        <taxon>Sungouiella</taxon>
    </lineage>
</organism>
<keyword evidence="7 11" id="KW-1133">Transmembrane helix</keyword>
<dbReference type="EMBL" id="LT635766">
    <property type="protein sequence ID" value="SGZ52935.1"/>
    <property type="molecule type" value="Genomic_DNA"/>
</dbReference>
<evidence type="ECO:0000256" key="5">
    <source>
        <dbReference type="ARBA" id="ARBA00022692"/>
    </source>
</evidence>
<evidence type="ECO:0000256" key="11">
    <source>
        <dbReference type="SAM" id="Phobius"/>
    </source>
</evidence>
<keyword evidence="6" id="KW-0735">Signal-anchor</keyword>
<dbReference type="AlphaFoldDB" id="A0A1L0BNF4"/>
<dbReference type="InterPro" id="IPR021988">
    <property type="entry name" value="BMT1"/>
</dbReference>
<sequence length="732" mass="83788">MMFRKLRFSGRTEWVLISIAIISFIIAVIQVSNYNEAAPYESSEETFLHSALIAGAGSGSLVHAQKSERTKSILLPAGFNIPEDLVRNHLKDTASSEWPISQLLSREVLNQPPGEESHYRTHEPFSMYQESEEGDCEEDLKHIIEDLEISPREIIPGNFTRILEIVIEEHDKYKDPFYKYIRPILITHIRAEFEANLVNRFWYRLSGSSVWLKDYNVHFVVSRFMFADKGERSTPKASFVLAQVFDKNWHELQDVRLVFPTNDLGGEEDPTFHSEGQTFSSYRFPRILPVPFDFHADERNMGPEDPRLILVRNKNGHDEPVAIFNSHYDKFETKEDGTKESNAFRSMFMAFPFQLTKGKRHLPELSDENTDKLYFTKSLELEIEHHEKPKTCKNWSPMVSDFEREVNGGFDTSISFATNLENLEIVRCSLDTGKCGRLYKKSGDNIGPLRGGTAFVNLNSILKQQRHIPLHKLLPPGREVYFAFARAHLHKCGCGIGFYRPNMVVMVKDEARYSAESDGGKVEATKYFYRTLYVSDYLSLHVPIDPWYVDNPYGMCEGTNALIPNGIASWKLDSLTHKEGKWIANDNLKLQFSVSDFSVDRVDFNGVLNMLLNLKGNSAFLPPPSAKGTTFEHLKVAMPELGPQGELTESLAGVGKKNIECAIESSKKFCAAFAREQEYFKNEKPKVDKAEANKKLKDQITEFQKLYEVEIAQESNKNQQLDNPEEEEEEDY</sequence>
<dbReference type="GO" id="GO:0000030">
    <property type="term" value="F:mannosyltransferase activity"/>
    <property type="evidence" value="ECO:0007669"/>
    <property type="project" value="InterPro"/>
</dbReference>
<feature type="region of interest" description="Disordered" evidence="10">
    <location>
        <begin position="713"/>
        <end position="732"/>
    </location>
</feature>
<dbReference type="GO" id="GO:0071555">
    <property type="term" value="P:cell wall organization"/>
    <property type="evidence" value="ECO:0007669"/>
    <property type="project" value="UniProtKB-KW"/>
</dbReference>
<keyword evidence="9" id="KW-0961">Cell wall biogenesis/degradation</keyword>
<proteinExistence type="inferred from homology"/>
<evidence type="ECO:0000313" key="12">
    <source>
        <dbReference type="EMBL" id="SGZ52935.1"/>
    </source>
</evidence>
<evidence type="ECO:0000256" key="6">
    <source>
        <dbReference type="ARBA" id="ARBA00022968"/>
    </source>
</evidence>
<evidence type="ECO:0000256" key="9">
    <source>
        <dbReference type="ARBA" id="ARBA00023316"/>
    </source>
</evidence>
<evidence type="ECO:0000256" key="3">
    <source>
        <dbReference type="ARBA" id="ARBA00022676"/>
    </source>
</evidence>
<reference evidence="12 13" key="1">
    <citation type="submission" date="2016-10" db="EMBL/GenBank/DDBJ databases">
        <authorList>
            <person name="de Groot N.N."/>
        </authorList>
    </citation>
    <scope>NUCLEOTIDE SEQUENCE [LARGE SCALE GENOMIC DNA]</scope>
    <source>
        <strain evidence="12 13">PYCC 4715</strain>
    </source>
</reference>
<feature type="compositionally biased region" description="Polar residues" evidence="10">
    <location>
        <begin position="713"/>
        <end position="722"/>
    </location>
</feature>
<dbReference type="GO" id="GO:0016020">
    <property type="term" value="C:membrane"/>
    <property type="evidence" value="ECO:0007669"/>
    <property type="project" value="UniProtKB-SubCell"/>
</dbReference>
<keyword evidence="4" id="KW-0808">Transferase</keyword>
<feature type="compositionally biased region" description="Acidic residues" evidence="10">
    <location>
        <begin position="723"/>
        <end position="732"/>
    </location>
</feature>
<evidence type="ECO:0000256" key="8">
    <source>
        <dbReference type="ARBA" id="ARBA00023136"/>
    </source>
</evidence>
<feature type="transmembrane region" description="Helical" evidence="11">
    <location>
        <begin position="12"/>
        <end position="31"/>
    </location>
</feature>
<dbReference type="Proteomes" id="UP000182259">
    <property type="component" value="Chromosome III"/>
</dbReference>
<keyword evidence="3" id="KW-0328">Glycosyltransferase</keyword>
<comment type="similarity">
    <text evidence="2">Belongs to the BMT family.</text>
</comment>
<gene>
    <name evidence="12" type="ORF">SAMEA4029009_CIC11G00000002538</name>
</gene>
<evidence type="ECO:0000256" key="1">
    <source>
        <dbReference type="ARBA" id="ARBA00004606"/>
    </source>
</evidence>
<evidence type="ECO:0000256" key="4">
    <source>
        <dbReference type="ARBA" id="ARBA00022679"/>
    </source>
</evidence>
<keyword evidence="8 11" id="KW-0472">Membrane</keyword>
<protein>
    <submittedName>
        <fullName evidence="12">CIC11C00000002538</fullName>
    </submittedName>
</protein>
<evidence type="ECO:0000313" key="13">
    <source>
        <dbReference type="Proteomes" id="UP000182259"/>
    </source>
</evidence>
<name>A0A1L0BNF4_9ASCO</name>
<comment type="subcellular location">
    <subcellularLocation>
        <location evidence="1">Membrane</location>
        <topology evidence="1">Single-pass type II membrane protein</topology>
    </subcellularLocation>
</comment>